<reference evidence="8" key="2">
    <citation type="submission" date="2025-08" db="UniProtKB">
        <authorList>
            <consortium name="RefSeq"/>
        </authorList>
    </citation>
    <scope>IDENTIFICATION</scope>
    <source>
        <tissue evidence="8">Leaf</tissue>
    </source>
</reference>
<keyword evidence="2" id="KW-0805">Transcription regulation</keyword>
<evidence type="ECO:0000256" key="5">
    <source>
        <dbReference type="ARBA" id="ARBA00023242"/>
    </source>
</evidence>
<evidence type="ECO:0000256" key="4">
    <source>
        <dbReference type="ARBA" id="ARBA00023163"/>
    </source>
</evidence>
<dbReference type="Pfam" id="PF02362">
    <property type="entry name" value="B3"/>
    <property type="match status" value="1"/>
</dbReference>
<dbReference type="InterPro" id="IPR039218">
    <property type="entry name" value="REM_fam"/>
</dbReference>
<dbReference type="Proteomes" id="UP000694864">
    <property type="component" value="Chromosome 16"/>
</dbReference>
<keyword evidence="5" id="KW-0539">Nucleus</keyword>
<keyword evidence="3" id="KW-0238">DNA-binding</keyword>
<accession>A0ABM0WPY0</accession>
<dbReference type="SMART" id="SM01019">
    <property type="entry name" value="B3"/>
    <property type="match status" value="1"/>
</dbReference>
<dbReference type="PANTHER" id="PTHR31674:SF41">
    <property type="entry name" value="B3 DOMAIN-CONTAINING PROTEIN REM-LIKE 1-RELATED"/>
    <property type="match status" value="1"/>
</dbReference>
<feature type="domain" description="TF-B3" evidence="6">
    <location>
        <begin position="65"/>
        <end position="160"/>
    </location>
</feature>
<dbReference type="PANTHER" id="PTHR31674">
    <property type="entry name" value="B3 DOMAIN-CONTAINING PROTEIN REM-LIKE 3-RELATED"/>
    <property type="match status" value="1"/>
</dbReference>
<evidence type="ECO:0000313" key="8">
    <source>
        <dbReference type="RefSeq" id="XP_010474438.1"/>
    </source>
</evidence>
<keyword evidence="4" id="KW-0804">Transcription</keyword>
<dbReference type="RefSeq" id="XP_010474438.1">
    <property type="nucleotide sequence ID" value="XM_010476136.1"/>
</dbReference>
<sequence>MTLGKGWKEFADANDIKIGEPFKMELIWDDKTPMLSLLRAKYSSSKANEEESISSDSSPTIDNRLVTLTLTHEDVKSCKLILPSQFMKANGINRLGKITLLSESGIEWSAYLLTRDGIVSLGNGWEGFCEANGVKLGQCFTLEFSYVQDTTPGLRERKPPLPQIMTQALPHGKTLG</sequence>
<keyword evidence="7" id="KW-1185">Reference proteome</keyword>
<dbReference type="InterPro" id="IPR015300">
    <property type="entry name" value="DNA-bd_pseudobarrel_sf"/>
</dbReference>
<feature type="domain" description="TF-B3" evidence="6">
    <location>
        <begin position="1"/>
        <end position="41"/>
    </location>
</feature>
<evidence type="ECO:0000313" key="7">
    <source>
        <dbReference type="Proteomes" id="UP000694864"/>
    </source>
</evidence>
<evidence type="ECO:0000259" key="6">
    <source>
        <dbReference type="PROSITE" id="PS50863"/>
    </source>
</evidence>
<protein>
    <submittedName>
        <fullName evidence="8">B3 domain-containing protein REM13-like</fullName>
    </submittedName>
</protein>
<comment type="subcellular location">
    <subcellularLocation>
        <location evidence="1">Nucleus</location>
    </subcellularLocation>
</comment>
<dbReference type="InterPro" id="IPR003340">
    <property type="entry name" value="B3_DNA-bd"/>
</dbReference>
<name>A0ABM0WPY0_CAMSA</name>
<dbReference type="PROSITE" id="PS50863">
    <property type="entry name" value="B3"/>
    <property type="match status" value="2"/>
</dbReference>
<proteinExistence type="predicted"/>
<dbReference type="GeneID" id="104753963"/>
<dbReference type="SUPFAM" id="SSF101936">
    <property type="entry name" value="DNA-binding pseudobarrel domain"/>
    <property type="match status" value="2"/>
</dbReference>
<organism evidence="7 8">
    <name type="scientific">Camelina sativa</name>
    <name type="common">False flax</name>
    <name type="synonym">Myagrum sativum</name>
    <dbReference type="NCBI Taxonomy" id="90675"/>
    <lineage>
        <taxon>Eukaryota</taxon>
        <taxon>Viridiplantae</taxon>
        <taxon>Streptophyta</taxon>
        <taxon>Embryophyta</taxon>
        <taxon>Tracheophyta</taxon>
        <taxon>Spermatophyta</taxon>
        <taxon>Magnoliopsida</taxon>
        <taxon>eudicotyledons</taxon>
        <taxon>Gunneridae</taxon>
        <taxon>Pentapetalae</taxon>
        <taxon>rosids</taxon>
        <taxon>malvids</taxon>
        <taxon>Brassicales</taxon>
        <taxon>Brassicaceae</taxon>
        <taxon>Camelineae</taxon>
        <taxon>Camelina</taxon>
    </lineage>
</organism>
<evidence type="ECO:0000256" key="2">
    <source>
        <dbReference type="ARBA" id="ARBA00023015"/>
    </source>
</evidence>
<dbReference type="Gene3D" id="2.40.330.10">
    <property type="entry name" value="DNA-binding pseudobarrel domain"/>
    <property type="match status" value="1"/>
</dbReference>
<reference evidence="7" key="1">
    <citation type="journal article" date="2014" name="Nat. Commun.">
        <title>The emerging biofuel crop Camelina sativa retains a highly undifferentiated hexaploid genome structure.</title>
        <authorList>
            <person name="Kagale S."/>
            <person name="Koh C."/>
            <person name="Nixon J."/>
            <person name="Bollina V."/>
            <person name="Clarke W.E."/>
            <person name="Tuteja R."/>
            <person name="Spillane C."/>
            <person name="Robinson S.J."/>
            <person name="Links M.G."/>
            <person name="Clarke C."/>
            <person name="Higgins E.E."/>
            <person name="Huebert T."/>
            <person name="Sharpe A.G."/>
            <person name="Parkin I.A."/>
        </authorList>
    </citation>
    <scope>NUCLEOTIDE SEQUENCE [LARGE SCALE GENOMIC DNA]</scope>
    <source>
        <strain evidence="7">cv. DH55</strain>
    </source>
</reference>
<evidence type="ECO:0000256" key="3">
    <source>
        <dbReference type="ARBA" id="ARBA00023125"/>
    </source>
</evidence>
<gene>
    <name evidence="8" type="primary">LOC104753963</name>
</gene>
<evidence type="ECO:0000256" key="1">
    <source>
        <dbReference type="ARBA" id="ARBA00004123"/>
    </source>
</evidence>
<dbReference type="CDD" id="cd10017">
    <property type="entry name" value="B3_DNA"/>
    <property type="match status" value="1"/>
</dbReference>